<dbReference type="EMBL" id="CP016094">
    <property type="protein sequence ID" value="AOS45108.1"/>
    <property type="molecule type" value="Genomic_DNA"/>
</dbReference>
<evidence type="ECO:0000256" key="6">
    <source>
        <dbReference type="ARBA" id="ARBA00022500"/>
    </source>
</evidence>
<gene>
    <name evidence="13" type="primary">fliG</name>
    <name evidence="13" type="ORF">Verru16b_02184</name>
</gene>
<keyword evidence="9" id="KW-0975">Bacterial flagellum</keyword>
<accession>A0A1D8AW27</accession>
<evidence type="ECO:0000259" key="11">
    <source>
        <dbReference type="Pfam" id="PF14841"/>
    </source>
</evidence>
<dbReference type="GO" id="GO:0003774">
    <property type="term" value="F:cytoskeletal motor activity"/>
    <property type="evidence" value="ECO:0007669"/>
    <property type="project" value="InterPro"/>
</dbReference>
<name>A0A1D8AW27_9BACT</name>
<dbReference type="Pfam" id="PF14842">
    <property type="entry name" value="FliG_N"/>
    <property type="match status" value="1"/>
</dbReference>
<dbReference type="SUPFAM" id="SSF48029">
    <property type="entry name" value="FliG"/>
    <property type="match status" value="2"/>
</dbReference>
<keyword evidence="13" id="KW-0282">Flagellum</keyword>
<dbReference type="KEGG" id="obg:Verru16b_02184"/>
<protein>
    <recommendedName>
        <fullName evidence="4">Flagellar motor switch protein FliG</fullName>
    </recommendedName>
</protein>
<feature type="domain" description="Flagellar motor switch protein FliG N-terminal" evidence="12">
    <location>
        <begin position="8"/>
        <end position="105"/>
    </location>
</feature>
<dbReference type="PANTHER" id="PTHR30534:SF0">
    <property type="entry name" value="FLAGELLAR MOTOR SWITCH PROTEIN FLIG"/>
    <property type="match status" value="1"/>
</dbReference>
<evidence type="ECO:0000256" key="1">
    <source>
        <dbReference type="ARBA" id="ARBA00004117"/>
    </source>
</evidence>
<dbReference type="OrthoDB" id="9780302at2"/>
<dbReference type="AlphaFoldDB" id="A0A1D8AW27"/>
<dbReference type="InterPro" id="IPR028263">
    <property type="entry name" value="FliG_N"/>
</dbReference>
<keyword evidence="13" id="KW-0969">Cilium</keyword>
<reference evidence="13 14" key="1">
    <citation type="submission" date="2016-06" db="EMBL/GenBank/DDBJ databases">
        <title>Three novel species with peptidoglycan cell walls form the new genus Lacunisphaera gen. nov. in the family Opitutaceae of the verrucomicrobial subdivision 4.</title>
        <authorList>
            <person name="Rast P."/>
            <person name="Gloeckner I."/>
            <person name="Jogler M."/>
            <person name="Boedeker C."/>
            <person name="Jeske O."/>
            <person name="Wiegand S."/>
            <person name="Reinhardt R."/>
            <person name="Schumann P."/>
            <person name="Rohde M."/>
            <person name="Spring S."/>
            <person name="Gloeckner F.O."/>
            <person name="Jogler C."/>
        </authorList>
    </citation>
    <scope>NUCLEOTIDE SEQUENCE [LARGE SCALE GENOMIC DNA]</scope>
    <source>
        <strain evidence="13 14">IG16b</strain>
    </source>
</reference>
<keyword evidence="6" id="KW-0145">Chemotaxis</keyword>
<dbReference type="Pfam" id="PF01706">
    <property type="entry name" value="FliG_C"/>
    <property type="match status" value="1"/>
</dbReference>
<evidence type="ECO:0000256" key="7">
    <source>
        <dbReference type="ARBA" id="ARBA00022779"/>
    </source>
</evidence>
<evidence type="ECO:0000256" key="9">
    <source>
        <dbReference type="ARBA" id="ARBA00023143"/>
    </source>
</evidence>
<dbReference type="Proteomes" id="UP000095228">
    <property type="component" value="Chromosome"/>
</dbReference>
<dbReference type="InterPro" id="IPR032779">
    <property type="entry name" value="FliG_M"/>
</dbReference>
<keyword evidence="7" id="KW-0283">Flagellar rotation</keyword>
<dbReference type="PRINTS" id="PR00954">
    <property type="entry name" value="FLGMOTORFLIG"/>
</dbReference>
<comment type="similarity">
    <text evidence="3">Belongs to the FliG family.</text>
</comment>
<dbReference type="GO" id="GO:0006935">
    <property type="term" value="P:chemotaxis"/>
    <property type="evidence" value="ECO:0007669"/>
    <property type="project" value="UniProtKB-KW"/>
</dbReference>
<feature type="domain" description="Flagellar motor switch protein FliG C-terminal" evidence="10">
    <location>
        <begin position="224"/>
        <end position="330"/>
    </location>
</feature>
<evidence type="ECO:0000256" key="2">
    <source>
        <dbReference type="ARBA" id="ARBA00004413"/>
    </source>
</evidence>
<dbReference type="NCBIfam" id="TIGR00207">
    <property type="entry name" value="fliG"/>
    <property type="match status" value="1"/>
</dbReference>
<dbReference type="Pfam" id="PF14841">
    <property type="entry name" value="FliG_M"/>
    <property type="match status" value="1"/>
</dbReference>
<dbReference type="InterPro" id="IPR011002">
    <property type="entry name" value="FliG_a-hlx"/>
</dbReference>
<dbReference type="GO" id="GO:0071973">
    <property type="term" value="P:bacterial-type flagellum-dependent cell motility"/>
    <property type="evidence" value="ECO:0007669"/>
    <property type="project" value="InterPro"/>
</dbReference>
<keyword evidence="13" id="KW-0966">Cell projection</keyword>
<evidence type="ECO:0000256" key="4">
    <source>
        <dbReference type="ARBA" id="ARBA00021870"/>
    </source>
</evidence>
<evidence type="ECO:0000313" key="14">
    <source>
        <dbReference type="Proteomes" id="UP000095228"/>
    </source>
</evidence>
<dbReference type="PANTHER" id="PTHR30534">
    <property type="entry name" value="FLAGELLAR MOTOR SWITCH PROTEIN FLIG"/>
    <property type="match status" value="1"/>
</dbReference>
<evidence type="ECO:0000256" key="5">
    <source>
        <dbReference type="ARBA" id="ARBA00022475"/>
    </source>
</evidence>
<evidence type="ECO:0000259" key="10">
    <source>
        <dbReference type="Pfam" id="PF01706"/>
    </source>
</evidence>
<dbReference type="GO" id="GO:0005886">
    <property type="term" value="C:plasma membrane"/>
    <property type="evidence" value="ECO:0007669"/>
    <property type="project" value="UniProtKB-SubCell"/>
</dbReference>
<comment type="subcellular location">
    <subcellularLocation>
        <location evidence="1">Bacterial flagellum basal body</location>
    </subcellularLocation>
    <subcellularLocation>
        <location evidence="2">Cell membrane</location>
        <topology evidence="2">Peripheral membrane protein</topology>
        <orientation evidence="2">Cytoplasmic side</orientation>
    </subcellularLocation>
</comment>
<dbReference type="InterPro" id="IPR023087">
    <property type="entry name" value="Flg_Motor_Flig_C"/>
</dbReference>
<organism evidence="13 14">
    <name type="scientific">Lacunisphaera limnophila</name>
    <dbReference type="NCBI Taxonomy" id="1838286"/>
    <lineage>
        <taxon>Bacteria</taxon>
        <taxon>Pseudomonadati</taxon>
        <taxon>Verrucomicrobiota</taxon>
        <taxon>Opitutia</taxon>
        <taxon>Opitutales</taxon>
        <taxon>Opitutaceae</taxon>
        <taxon>Lacunisphaera</taxon>
    </lineage>
</organism>
<evidence type="ECO:0000313" key="13">
    <source>
        <dbReference type="EMBL" id="AOS45108.1"/>
    </source>
</evidence>
<evidence type="ECO:0000259" key="12">
    <source>
        <dbReference type="Pfam" id="PF14842"/>
    </source>
</evidence>
<evidence type="ECO:0000256" key="3">
    <source>
        <dbReference type="ARBA" id="ARBA00010299"/>
    </source>
</evidence>
<keyword evidence="5" id="KW-1003">Cell membrane</keyword>
<keyword evidence="14" id="KW-1185">Reference proteome</keyword>
<dbReference type="RefSeq" id="WP_069962294.1">
    <property type="nucleotide sequence ID" value="NZ_CP016094.1"/>
</dbReference>
<dbReference type="STRING" id="1838286.Verru16b_02184"/>
<dbReference type="Gene3D" id="1.10.220.30">
    <property type="match status" value="3"/>
</dbReference>
<dbReference type="InterPro" id="IPR000090">
    <property type="entry name" value="Flg_Motor_Flig"/>
</dbReference>
<dbReference type="PATRIC" id="fig|1838286.3.peg.2196"/>
<dbReference type="GO" id="GO:0009425">
    <property type="term" value="C:bacterial-type flagellum basal body"/>
    <property type="evidence" value="ECO:0007669"/>
    <property type="project" value="UniProtKB-SubCell"/>
</dbReference>
<evidence type="ECO:0000256" key="8">
    <source>
        <dbReference type="ARBA" id="ARBA00023136"/>
    </source>
</evidence>
<feature type="domain" description="Flagellar motor switch protein FliG middle" evidence="11">
    <location>
        <begin position="122"/>
        <end position="192"/>
    </location>
</feature>
<proteinExistence type="inferred from homology"/>
<keyword evidence="8" id="KW-0472">Membrane</keyword>
<sequence>MADIDYPKLTRQQKLAVFLICVGPEAAAEVLKQFDDTEIENLCREMAGFPMIPDAVQKQAFEEFAGVVAGGVQSASGGINFAQRTLEIAKGGHKASAIIGRVGPASGASLDVIKDISEMEGRQIYNLIKHEQPQTISFILSYLEPAKSAEVFPLLSPELREEVLERLGTIESTSLDLVNKIARSLGKHFDNKTRPAFHHSGGVRAVAGLLNSLEKDLSKTLLGRLEERNAALSAAIRKKLFSFEDLNRLQSADLQRILREVDSSNLAISMKSASEALRTKVMSGLSKRAAEGLKEEIELLGPVRLKDVEAAQDVIIQAVRRLEEEGQISIDSDSQAVVA</sequence>